<evidence type="ECO:0000256" key="5">
    <source>
        <dbReference type="SAM" id="Phobius"/>
    </source>
</evidence>
<evidence type="ECO:0000256" key="3">
    <source>
        <dbReference type="ARBA" id="ARBA00022989"/>
    </source>
</evidence>
<name>A0AAJ6ZD96_PAPXU</name>
<keyword evidence="2 5" id="KW-0812">Transmembrane</keyword>
<dbReference type="RefSeq" id="XP_013170136.1">
    <property type="nucleotide sequence ID" value="XM_013314682.1"/>
</dbReference>
<protein>
    <submittedName>
        <fullName evidence="8">G-protein coupled receptor Mth2-like</fullName>
    </submittedName>
</protein>
<dbReference type="GO" id="GO:0005886">
    <property type="term" value="C:plasma membrane"/>
    <property type="evidence" value="ECO:0007669"/>
    <property type="project" value="TreeGrafter"/>
</dbReference>
<dbReference type="InterPro" id="IPR051384">
    <property type="entry name" value="Mth_GPCR"/>
</dbReference>
<evidence type="ECO:0000256" key="4">
    <source>
        <dbReference type="ARBA" id="ARBA00023136"/>
    </source>
</evidence>
<feature type="chain" id="PRO_5042579612" evidence="6">
    <location>
        <begin position="23"/>
        <end position="456"/>
    </location>
</feature>
<evidence type="ECO:0000256" key="1">
    <source>
        <dbReference type="ARBA" id="ARBA00004141"/>
    </source>
</evidence>
<evidence type="ECO:0000313" key="8">
    <source>
        <dbReference type="RefSeq" id="XP_013170136.1"/>
    </source>
</evidence>
<evidence type="ECO:0000259" key="7">
    <source>
        <dbReference type="PROSITE" id="PS50261"/>
    </source>
</evidence>
<dbReference type="AlphaFoldDB" id="A0AAJ6ZD96"/>
<keyword evidence="6" id="KW-0732">Signal</keyword>
<feature type="transmembrane region" description="Helical" evidence="5">
    <location>
        <begin position="279"/>
        <end position="298"/>
    </location>
</feature>
<dbReference type="CDD" id="cd15039">
    <property type="entry name" value="7tmB3_Methuselah-like"/>
    <property type="match status" value="1"/>
</dbReference>
<accession>A0AAJ6ZD96</accession>
<feature type="domain" description="G-protein coupled receptors family 2 profile 2" evidence="7">
    <location>
        <begin position="165"/>
        <end position="427"/>
    </location>
</feature>
<evidence type="ECO:0000256" key="6">
    <source>
        <dbReference type="SAM" id="SignalP"/>
    </source>
</evidence>
<gene>
    <name evidence="8" type="primary">LOC106119628</name>
</gene>
<evidence type="ECO:0000256" key="2">
    <source>
        <dbReference type="ARBA" id="ARBA00022692"/>
    </source>
</evidence>
<feature type="transmembrane region" description="Helical" evidence="5">
    <location>
        <begin position="373"/>
        <end position="398"/>
    </location>
</feature>
<organism evidence="8">
    <name type="scientific">Papilio xuthus</name>
    <name type="common">Asian swallowtail butterfly</name>
    <dbReference type="NCBI Taxonomy" id="66420"/>
    <lineage>
        <taxon>Eukaryota</taxon>
        <taxon>Metazoa</taxon>
        <taxon>Ecdysozoa</taxon>
        <taxon>Arthropoda</taxon>
        <taxon>Hexapoda</taxon>
        <taxon>Insecta</taxon>
        <taxon>Pterygota</taxon>
        <taxon>Neoptera</taxon>
        <taxon>Endopterygota</taxon>
        <taxon>Lepidoptera</taxon>
        <taxon>Glossata</taxon>
        <taxon>Ditrysia</taxon>
        <taxon>Papilionoidea</taxon>
        <taxon>Papilionidae</taxon>
        <taxon>Papilioninae</taxon>
        <taxon>Papilio</taxon>
    </lineage>
</organism>
<sequence length="456" mass="52880">MSAANNIIFKVILFIYITSYFAQILCDDNTLKNGENKPIIYKCCKMEEGLEINGNNVSCTDVFSGLINSTYVYDQNIYETTKSIEDVFQIKIFDNDLNNKEYHCESFHILESGELFVEIEYLHSFTRRIYIAKESYCFDYILDETFLETILTFVRTETIRNDNTKILFNSICFVISTIFLILFLAVYAMFPELRTLGGKVAMTCAACLVGAHSVQATLNLLLIYSSISVSFCIVLPTLTYFFFMGTAFWMNVMSYDLWWTFRGIVKARKINRRGETFKYCMYSVYGWGMTLGLTIFMVTMNEYPPAGAISPSIGQFSCYLGEYEQGIYLYVPMLILIICNCILYLMTVFNICRSNNSNHMLRSQSSAATKNSRNMFFVFLKISIIMGISFILEIVSFYFPNIEFWYITDAYNILIGVAFFVIFVCKRRVLRMLNKKFKGEHQNKFSLVNMSQTERK</sequence>
<keyword evidence="3 5" id="KW-1133">Transmembrane helix</keyword>
<keyword evidence="4 5" id="KW-0472">Membrane</keyword>
<dbReference type="GeneID" id="106119628"/>
<reference evidence="8" key="1">
    <citation type="submission" date="2025-08" db="UniProtKB">
        <authorList>
            <consortium name="RefSeq"/>
        </authorList>
    </citation>
    <scope>IDENTIFICATION</scope>
</reference>
<dbReference type="PANTHER" id="PTHR47154:SF2">
    <property type="entry name" value="G-PROTEIN COUPLED RECEPTOR MTH-RELATED"/>
    <property type="match status" value="1"/>
</dbReference>
<feature type="signal peptide" evidence="6">
    <location>
        <begin position="1"/>
        <end position="22"/>
    </location>
</feature>
<feature type="transmembrane region" description="Helical" evidence="5">
    <location>
        <begin position="166"/>
        <end position="188"/>
    </location>
</feature>
<proteinExistence type="predicted"/>
<dbReference type="GO" id="GO:0008528">
    <property type="term" value="F:G protein-coupled peptide receptor activity"/>
    <property type="evidence" value="ECO:0007669"/>
    <property type="project" value="TreeGrafter"/>
</dbReference>
<dbReference type="Proteomes" id="UP000694872">
    <property type="component" value="Unplaced"/>
</dbReference>
<feature type="transmembrane region" description="Helical" evidence="5">
    <location>
        <begin position="404"/>
        <end position="425"/>
    </location>
</feature>
<dbReference type="InterPro" id="IPR017981">
    <property type="entry name" value="GPCR_2-like_7TM"/>
</dbReference>
<feature type="transmembrane region" description="Helical" evidence="5">
    <location>
        <begin position="327"/>
        <end position="352"/>
    </location>
</feature>
<comment type="subcellular location">
    <subcellularLocation>
        <location evidence="1">Membrane</location>
        <topology evidence="1">Multi-pass membrane protein</topology>
    </subcellularLocation>
</comment>
<dbReference type="PROSITE" id="PS50261">
    <property type="entry name" value="G_PROTEIN_RECEP_F2_4"/>
    <property type="match status" value="1"/>
</dbReference>
<dbReference type="KEGG" id="pxu:106119628"/>
<dbReference type="Gene3D" id="1.20.1070.10">
    <property type="entry name" value="Rhodopsin 7-helix transmembrane proteins"/>
    <property type="match status" value="1"/>
</dbReference>
<dbReference type="PANTHER" id="PTHR47154">
    <property type="entry name" value="G-PROTEIN COUPLED RECEPTOR MTH-RELATED"/>
    <property type="match status" value="1"/>
</dbReference>
<dbReference type="GO" id="GO:0007166">
    <property type="term" value="P:cell surface receptor signaling pathway"/>
    <property type="evidence" value="ECO:0007669"/>
    <property type="project" value="InterPro"/>
</dbReference>